<evidence type="ECO:0000259" key="1">
    <source>
        <dbReference type="Pfam" id="PF21787"/>
    </source>
</evidence>
<evidence type="ECO:0000259" key="2">
    <source>
        <dbReference type="Pfam" id="PF21788"/>
    </source>
</evidence>
<dbReference type="GeneID" id="110990245"/>
<dbReference type="InterPro" id="IPR048365">
    <property type="entry name" value="TNP-like_RNaseH_N"/>
</dbReference>
<proteinExistence type="predicted"/>
<dbReference type="Proteomes" id="UP000694845">
    <property type="component" value="Unplaced"/>
</dbReference>
<keyword evidence="3" id="KW-1185">Reference proteome</keyword>
<dbReference type="InterPro" id="IPR048366">
    <property type="entry name" value="TNP-like_GBD"/>
</dbReference>
<dbReference type="RefSeq" id="XP_022110829.1">
    <property type="nucleotide sequence ID" value="XM_022255137.1"/>
</dbReference>
<evidence type="ECO:0000313" key="4">
    <source>
        <dbReference type="RefSeq" id="XP_022110829.1"/>
    </source>
</evidence>
<dbReference type="OrthoDB" id="2441813at2759"/>
<evidence type="ECO:0000313" key="3">
    <source>
        <dbReference type="Proteomes" id="UP000694845"/>
    </source>
</evidence>
<reference evidence="4" key="1">
    <citation type="submission" date="2025-08" db="UniProtKB">
        <authorList>
            <consortium name="RefSeq"/>
        </authorList>
    </citation>
    <scope>IDENTIFICATION</scope>
</reference>
<accession>A0A8B7ZZG8</accession>
<organism evidence="3 4">
    <name type="scientific">Acanthaster planci</name>
    <name type="common">Crown-of-thorns starfish</name>
    <dbReference type="NCBI Taxonomy" id="133434"/>
    <lineage>
        <taxon>Eukaryota</taxon>
        <taxon>Metazoa</taxon>
        <taxon>Echinodermata</taxon>
        <taxon>Eleutherozoa</taxon>
        <taxon>Asterozoa</taxon>
        <taxon>Asteroidea</taxon>
        <taxon>Valvatacea</taxon>
        <taxon>Valvatida</taxon>
        <taxon>Acanthasteridae</taxon>
        <taxon>Acanthaster</taxon>
    </lineage>
</organism>
<dbReference type="AlphaFoldDB" id="A0A8B7ZZG8"/>
<gene>
    <name evidence="4" type="primary">LOC110990245</name>
</gene>
<dbReference type="OMA" id="HARPEHE"/>
<name>A0A8B7ZZG8_ACAPL</name>
<protein>
    <submittedName>
        <fullName evidence="4">Uncharacterized protein LOC110990245</fullName>
    </submittedName>
</protein>
<feature type="domain" description="Transposable element P transposase-like RNase H" evidence="1">
    <location>
        <begin position="65"/>
        <end position="191"/>
    </location>
</feature>
<feature type="domain" description="Transposable element P transposase-like GTP-binding insertion" evidence="2">
    <location>
        <begin position="226"/>
        <end position="345"/>
    </location>
</feature>
<dbReference type="Pfam" id="PF21787">
    <property type="entry name" value="TNP-like_RNaseH_N"/>
    <property type="match status" value="1"/>
</dbReference>
<dbReference type="KEGG" id="aplc:110990245"/>
<sequence>MKWHPAVIRWCIALQNRSSSAYNLIRQTGFIRLPHPSTLHPYSLFANHTTDFNFDMLARVVKDYKLHARPEHEACISLLFDEMKVKAGLVFSIKSGKVIGLTDVGSLANELASFERKCRGDTEPDTATHVLVLMVRGIFMSLHTPVGYYPTVGVTSHQLFPCLWEAILHLEVAGWKVRALVSDGASPHRKFYHLHQDRGSSDEVVYFTPNPFDTTRRIHFVCDVPHLIKTTRNNFENSSYHNKTRLLCYNKQPIEWTQLLQMYEWDMGLERHSPGLRRLHKLTYEHLHLTPALRMRVYMAAQVLSSTVANAFESHGKTGATSTVKFLRMFDQMFDCLNVSNTHAARHLRKPSLEPYRSSTDWRFEVIIGI</sequence>
<dbReference type="Pfam" id="PF21788">
    <property type="entry name" value="TNP-like_GBD"/>
    <property type="match status" value="1"/>
</dbReference>